<dbReference type="GO" id="GO:0030254">
    <property type="term" value="P:protein secretion by the type III secretion system"/>
    <property type="evidence" value="ECO:0007669"/>
    <property type="project" value="InterPro"/>
</dbReference>
<protein>
    <submittedName>
        <fullName evidence="2">Uncharacterized protein</fullName>
    </submittedName>
</protein>
<sequence>MSSKISVYDQSIQTADAPAFQQELMPPREEDVRWFSEAINEVGNESNIGDRVVSHLQKSADDLKEKRESLDEQFKNASKGSSYFDIANTSRLASDYGFQTALMAKVISKSTQSIEKLTNLQ</sequence>
<evidence type="ECO:0000313" key="2">
    <source>
        <dbReference type="EMBL" id="TQV84064.1"/>
    </source>
</evidence>
<proteinExistence type="predicted"/>
<dbReference type="Pfam" id="PF17001">
    <property type="entry name" value="T3SS_basalb_I"/>
    <property type="match status" value="1"/>
</dbReference>
<keyword evidence="3" id="KW-1185">Reference proteome</keyword>
<evidence type="ECO:0000313" key="3">
    <source>
        <dbReference type="Proteomes" id="UP000319732"/>
    </source>
</evidence>
<name>A0A545U3R9_9GAMM</name>
<dbReference type="OrthoDB" id="7063739at2"/>
<feature type="coiled-coil region" evidence="1">
    <location>
        <begin position="53"/>
        <end position="80"/>
    </location>
</feature>
<comment type="caution">
    <text evidence="2">The sequence shown here is derived from an EMBL/GenBank/DDBJ whole genome shotgun (WGS) entry which is preliminary data.</text>
</comment>
<gene>
    <name evidence="2" type="ORF">FKG94_05200</name>
</gene>
<evidence type="ECO:0000256" key="1">
    <source>
        <dbReference type="SAM" id="Coils"/>
    </source>
</evidence>
<accession>A0A545U3R9</accession>
<dbReference type="InterPro" id="IPR012670">
    <property type="entry name" value="T3SS_YscI/HrpB"/>
</dbReference>
<reference evidence="2 3" key="1">
    <citation type="submission" date="2019-06" db="EMBL/GenBank/DDBJ databases">
        <title>Whole genome sequence for Cellvibrionaceae sp. R142.</title>
        <authorList>
            <person name="Wang G."/>
        </authorList>
    </citation>
    <scope>NUCLEOTIDE SEQUENCE [LARGE SCALE GENOMIC DNA]</scope>
    <source>
        <strain evidence="2 3">R142</strain>
    </source>
</reference>
<keyword evidence="1" id="KW-0175">Coiled coil</keyword>
<dbReference type="EMBL" id="VHSG01000006">
    <property type="protein sequence ID" value="TQV84064.1"/>
    <property type="molecule type" value="Genomic_DNA"/>
</dbReference>
<dbReference type="Proteomes" id="UP000319732">
    <property type="component" value="Unassembled WGS sequence"/>
</dbReference>
<organism evidence="2 3">
    <name type="scientific">Exilibacterium tricleocarpae</name>
    <dbReference type="NCBI Taxonomy" id="2591008"/>
    <lineage>
        <taxon>Bacteria</taxon>
        <taxon>Pseudomonadati</taxon>
        <taxon>Pseudomonadota</taxon>
        <taxon>Gammaproteobacteria</taxon>
        <taxon>Cellvibrionales</taxon>
        <taxon>Cellvibrionaceae</taxon>
        <taxon>Exilibacterium</taxon>
    </lineage>
</organism>
<dbReference type="AlphaFoldDB" id="A0A545U3R9"/>
<dbReference type="RefSeq" id="WP_142903144.1">
    <property type="nucleotide sequence ID" value="NZ_ML660089.1"/>
</dbReference>